<dbReference type="InterPro" id="IPR009057">
    <property type="entry name" value="Homeodomain-like_sf"/>
</dbReference>
<reference evidence="4 5" key="1">
    <citation type="journal article" date="2015" name="Genome Announc.">
        <title>Genome Sequences of Two Pandoraea pnomenusa Isolates Recovered 11 Months Apart from a Cystic Fibrosis Patient.</title>
        <authorList>
            <person name="Ee R."/>
            <person name="Ambrose M."/>
            <person name="Lazenby J."/>
            <person name="Williams P."/>
            <person name="Chan K.G."/>
            <person name="Roddam L."/>
        </authorList>
    </citation>
    <scope>NUCLEOTIDE SEQUENCE [LARGE SCALE GENOMIC DNA]</scope>
    <source>
        <strain evidence="4 5">6399</strain>
    </source>
</reference>
<protein>
    <submittedName>
        <fullName evidence="4">AraC family transcriptional regulator</fullName>
    </submittedName>
</protein>
<dbReference type="Gene3D" id="1.10.10.60">
    <property type="entry name" value="Homeodomain-like"/>
    <property type="match status" value="1"/>
</dbReference>
<name>A0ABX6HWT3_9BURK</name>
<proteinExistence type="predicted"/>
<keyword evidence="1" id="KW-0805">Transcription regulation</keyword>
<accession>A0ABX6HWT3</accession>
<dbReference type="InterPro" id="IPR018060">
    <property type="entry name" value="HTH_AraC"/>
</dbReference>
<dbReference type="EMBL" id="CP047385">
    <property type="protein sequence ID" value="QHF14939.1"/>
    <property type="molecule type" value="Genomic_DNA"/>
</dbReference>
<dbReference type="Proteomes" id="UP000035080">
    <property type="component" value="Chromosome"/>
</dbReference>
<evidence type="ECO:0000256" key="2">
    <source>
        <dbReference type="ARBA" id="ARBA00023163"/>
    </source>
</evidence>
<evidence type="ECO:0000313" key="4">
    <source>
        <dbReference type="EMBL" id="QHF14939.1"/>
    </source>
</evidence>
<keyword evidence="2" id="KW-0804">Transcription</keyword>
<feature type="domain" description="HTH araC/xylS-type" evidence="3">
    <location>
        <begin position="1"/>
        <end position="31"/>
    </location>
</feature>
<dbReference type="RefSeq" id="WP_144400421.1">
    <property type="nucleotide sequence ID" value="NZ_CP047385.1"/>
</dbReference>
<evidence type="ECO:0000256" key="1">
    <source>
        <dbReference type="ARBA" id="ARBA00023015"/>
    </source>
</evidence>
<evidence type="ECO:0000313" key="5">
    <source>
        <dbReference type="Proteomes" id="UP000035080"/>
    </source>
</evidence>
<organism evidence="4 5">
    <name type="scientific">Pandoraea fibrosis</name>
    <dbReference type="NCBI Taxonomy" id="1891094"/>
    <lineage>
        <taxon>Bacteria</taxon>
        <taxon>Pseudomonadati</taxon>
        <taxon>Pseudomonadota</taxon>
        <taxon>Betaproteobacteria</taxon>
        <taxon>Burkholderiales</taxon>
        <taxon>Burkholderiaceae</taxon>
        <taxon>Pandoraea</taxon>
    </lineage>
</organism>
<dbReference type="Pfam" id="PF00165">
    <property type="entry name" value="HTH_AraC"/>
    <property type="match status" value="1"/>
</dbReference>
<keyword evidence="5" id="KW-1185">Reference proteome</keyword>
<dbReference type="SUPFAM" id="SSF46689">
    <property type="entry name" value="Homeodomain-like"/>
    <property type="match status" value="1"/>
</dbReference>
<sequence>MAAELGYTNASHFSAAFRQQLGMSARDLKGAS</sequence>
<dbReference type="PROSITE" id="PS01124">
    <property type="entry name" value="HTH_ARAC_FAMILY_2"/>
    <property type="match status" value="1"/>
</dbReference>
<gene>
    <name evidence="4" type="ORF">PI93_021500</name>
</gene>
<evidence type="ECO:0000259" key="3">
    <source>
        <dbReference type="PROSITE" id="PS01124"/>
    </source>
</evidence>